<evidence type="ECO:0000313" key="1">
    <source>
        <dbReference type="EMBL" id="AOX01941.1"/>
    </source>
</evidence>
<dbReference type="Proteomes" id="UP000177870">
    <property type="component" value="Chromosome"/>
</dbReference>
<dbReference type="STRING" id="1458985.BJP34_23155"/>
<accession>A0A1D8TWB2</accession>
<reference evidence="2" key="1">
    <citation type="submission" date="2016-10" db="EMBL/GenBank/DDBJ databases">
        <title>Comparative genomics uncovers the prolific and rare metabolic potential of the cyanobacterial genus Moorea.</title>
        <authorList>
            <person name="Leao T."/>
            <person name="Castelao G."/>
            <person name="Korobeynikov A."/>
            <person name="Monroe E.A."/>
            <person name="Podell S."/>
            <person name="Glukhov E."/>
            <person name="Allen E."/>
            <person name="Gerwick W.H."/>
            <person name="Gerwick L."/>
        </authorList>
    </citation>
    <scope>NUCLEOTIDE SEQUENCE [LARGE SCALE GENOMIC DNA]</scope>
    <source>
        <strain evidence="2">PAL-8-15-08-1</strain>
    </source>
</reference>
<protein>
    <submittedName>
        <fullName evidence="1">Uncharacterized protein</fullName>
    </submittedName>
</protein>
<gene>
    <name evidence="1" type="ORF">BJP34_23155</name>
</gene>
<evidence type="ECO:0000313" key="2">
    <source>
        <dbReference type="Proteomes" id="UP000177870"/>
    </source>
</evidence>
<sequence>MQIISKVFFFIAGRSIGRDKFTGNPSYFRVFRYLARQGVRSMLARFETFLTKNQIEKPQLLGFLV</sequence>
<dbReference type="KEGG" id="mpro:BJP34_23155"/>
<name>A0A1D8TWB2_9CYAN</name>
<dbReference type="AlphaFoldDB" id="A0A1D8TWB2"/>
<proteinExistence type="predicted"/>
<organism evidence="1 2">
    <name type="scientific">Moorena producens PAL-8-15-08-1</name>
    <dbReference type="NCBI Taxonomy" id="1458985"/>
    <lineage>
        <taxon>Bacteria</taxon>
        <taxon>Bacillati</taxon>
        <taxon>Cyanobacteriota</taxon>
        <taxon>Cyanophyceae</taxon>
        <taxon>Coleofasciculales</taxon>
        <taxon>Coleofasciculaceae</taxon>
        <taxon>Moorena</taxon>
    </lineage>
</organism>
<dbReference type="EMBL" id="CP017599">
    <property type="protein sequence ID" value="AOX01941.1"/>
    <property type="molecule type" value="Genomic_DNA"/>
</dbReference>